<protein>
    <submittedName>
        <fullName evidence="1">Thioredoxin-like protein</fullName>
    </submittedName>
</protein>
<dbReference type="InterPro" id="IPR036038">
    <property type="entry name" value="Aminotransferase-like"/>
</dbReference>
<dbReference type="Gene3D" id="3.20.10.10">
    <property type="entry name" value="D-amino Acid Aminotransferase, subunit A, domain 2"/>
    <property type="match status" value="1"/>
</dbReference>
<dbReference type="Pfam" id="PF01063">
    <property type="entry name" value="Aminotran_4"/>
    <property type="match status" value="1"/>
</dbReference>
<dbReference type="SUPFAM" id="SSF56752">
    <property type="entry name" value="D-aminoacid aminotransferase-like PLP-dependent enzymes"/>
    <property type="match status" value="1"/>
</dbReference>
<dbReference type="OrthoDB" id="59470at2759"/>
<proteinExistence type="predicted"/>
<gene>
    <name evidence="1" type="ORF">AV274_4556</name>
</gene>
<reference evidence="1 2" key="1">
    <citation type="submission" date="2016-05" db="EMBL/GenBank/DDBJ databases">
        <title>Nuclear genome of Blastocystis sp. subtype 1 NandII.</title>
        <authorList>
            <person name="Gentekaki E."/>
            <person name="Curtis B."/>
            <person name="Stairs C."/>
            <person name="Eme L."/>
            <person name="Herman E."/>
            <person name="Klimes V."/>
            <person name="Arias M.C."/>
            <person name="Elias M."/>
            <person name="Hilliou F."/>
            <person name="Klute M."/>
            <person name="Malik S.-B."/>
            <person name="Pightling A."/>
            <person name="Rachubinski R."/>
            <person name="Salas D."/>
            <person name="Schlacht A."/>
            <person name="Suga H."/>
            <person name="Archibald J."/>
            <person name="Ball S.G."/>
            <person name="Clark G."/>
            <person name="Dacks J."/>
            <person name="Van Der Giezen M."/>
            <person name="Tsaousis A."/>
            <person name="Roger A."/>
        </authorList>
    </citation>
    <scope>NUCLEOTIDE SEQUENCE [LARGE SCALE GENOMIC DNA]</scope>
    <source>
        <strain evidence="2">ATCC 50177 / NandII</strain>
    </source>
</reference>
<name>A0A196S9Q1_BLAHN</name>
<dbReference type="PANTHER" id="PTHR47703">
    <property type="entry name" value="D-AMINOACID AMINOTRANSFERASE-LIKE PLP-DEPENDENT ENZYMES SUPERFAMILY PROTEIN"/>
    <property type="match status" value="1"/>
</dbReference>
<dbReference type="PANTHER" id="PTHR47703:SF2">
    <property type="entry name" value="D-AMINOACID AMINOTRANSFERASE-LIKE PLP-DEPENDENT ENZYMES SUPERFAMILY PROTEIN"/>
    <property type="match status" value="1"/>
</dbReference>
<dbReference type="InterPro" id="IPR043132">
    <property type="entry name" value="BCAT-like_C"/>
</dbReference>
<dbReference type="EMBL" id="LXWW01000329">
    <property type="protein sequence ID" value="OAO13748.1"/>
    <property type="molecule type" value="Genomic_DNA"/>
</dbReference>
<comment type="caution">
    <text evidence="1">The sequence shown here is derived from an EMBL/GenBank/DDBJ whole genome shotgun (WGS) entry which is preliminary data.</text>
</comment>
<accession>A0A196S9Q1</accession>
<organism evidence="1 2">
    <name type="scientific">Blastocystis sp. subtype 1 (strain ATCC 50177 / NandII)</name>
    <dbReference type="NCBI Taxonomy" id="478820"/>
    <lineage>
        <taxon>Eukaryota</taxon>
        <taxon>Sar</taxon>
        <taxon>Stramenopiles</taxon>
        <taxon>Bigyra</taxon>
        <taxon>Opalozoa</taxon>
        <taxon>Opalinata</taxon>
        <taxon>Blastocystidae</taxon>
        <taxon>Blastocystis</taxon>
    </lineage>
</organism>
<sequence>MSGAISESVLLTKNVLSLTTKNSNQILFECGRAAYTTARSVMQTNVFQMTNHVNRLYTAIAGLFPEEQKSLNITKEEIRNTMISNVRKARDYLCEKNPAIAADKLNVKFSVIIEKPSKEDRLPMTILIAPMSKPHNPPIVCDVYHVIRHNAVVKDSKWVIERDQYYKKSGKGVEDILLCENDCMYEGGQSNFFAVKNGTVYTRGDGVLQGTMRSMVLTLCEKLNIPVCLESPRLSEISQWDACFLTSTSRCVMNINTVREDGKILKEFVGENKVVKEIVAAVENELILQSEPVF</sequence>
<dbReference type="InterPro" id="IPR001544">
    <property type="entry name" value="Aminotrans_IV"/>
</dbReference>
<dbReference type="Proteomes" id="UP000078348">
    <property type="component" value="Unassembled WGS sequence"/>
</dbReference>
<evidence type="ECO:0000313" key="1">
    <source>
        <dbReference type="EMBL" id="OAO13748.1"/>
    </source>
</evidence>
<evidence type="ECO:0000313" key="2">
    <source>
        <dbReference type="Proteomes" id="UP000078348"/>
    </source>
</evidence>
<keyword evidence="2" id="KW-1185">Reference proteome</keyword>
<dbReference type="AlphaFoldDB" id="A0A196S9Q1"/>
<dbReference type="GO" id="GO:0003824">
    <property type="term" value="F:catalytic activity"/>
    <property type="evidence" value="ECO:0007669"/>
    <property type="project" value="InterPro"/>
</dbReference>